<dbReference type="InterPro" id="IPR010767">
    <property type="entry name" value="Phage_CGC-2007_Cje0229"/>
</dbReference>
<protein>
    <recommendedName>
        <fullName evidence="2">DUF1353 domain-containing protein</fullName>
    </recommendedName>
</protein>
<accession>A0A0F9T723</accession>
<sequence length="145" mass="17131">MKKSRVLFTIPLRLPKIKYRKIKKYKYQLLEPYIFDTGIKIQYEVDLPFVHMTRAGTLTAKKGYAWDGPSGISIDTKSFMRGSLVHDMLYQLEKLGFLPVGSRRKADDLLRQICLEDGMGKFRAWYVWRSVRMFGGRYAKKRRKK</sequence>
<dbReference type="Pfam" id="PF07087">
    <property type="entry name" value="DUF1353"/>
    <property type="match status" value="1"/>
</dbReference>
<organism evidence="1">
    <name type="scientific">marine sediment metagenome</name>
    <dbReference type="NCBI Taxonomy" id="412755"/>
    <lineage>
        <taxon>unclassified sequences</taxon>
        <taxon>metagenomes</taxon>
        <taxon>ecological metagenomes</taxon>
    </lineage>
</organism>
<evidence type="ECO:0008006" key="2">
    <source>
        <dbReference type="Google" id="ProtNLM"/>
    </source>
</evidence>
<comment type="caution">
    <text evidence="1">The sequence shown here is derived from an EMBL/GenBank/DDBJ whole genome shotgun (WGS) entry which is preliminary data.</text>
</comment>
<gene>
    <name evidence="1" type="ORF">LCGC14_0427470</name>
</gene>
<proteinExistence type="predicted"/>
<dbReference type="AlphaFoldDB" id="A0A0F9T723"/>
<name>A0A0F9T723_9ZZZZ</name>
<reference evidence="1" key="1">
    <citation type="journal article" date="2015" name="Nature">
        <title>Complex archaea that bridge the gap between prokaryotes and eukaryotes.</title>
        <authorList>
            <person name="Spang A."/>
            <person name="Saw J.H."/>
            <person name="Jorgensen S.L."/>
            <person name="Zaremba-Niedzwiedzka K."/>
            <person name="Martijn J."/>
            <person name="Lind A.E."/>
            <person name="van Eijk R."/>
            <person name="Schleper C."/>
            <person name="Guy L."/>
            <person name="Ettema T.J."/>
        </authorList>
    </citation>
    <scope>NUCLEOTIDE SEQUENCE</scope>
</reference>
<dbReference type="EMBL" id="LAZR01000397">
    <property type="protein sequence ID" value="KKN70752.1"/>
    <property type="molecule type" value="Genomic_DNA"/>
</dbReference>
<evidence type="ECO:0000313" key="1">
    <source>
        <dbReference type="EMBL" id="KKN70752.1"/>
    </source>
</evidence>